<dbReference type="EMBL" id="LR796921">
    <property type="protein sequence ID" value="CAB4173737.1"/>
    <property type="molecule type" value="Genomic_DNA"/>
</dbReference>
<feature type="transmembrane region" description="Helical" evidence="1">
    <location>
        <begin position="97"/>
        <end position="117"/>
    </location>
</feature>
<feature type="transmembrane region" description="Helical" evidence="1">
    <location>
        <begin position="72"/>
        <end position="90"/>
    </location>
</feature>
<keyword evidence="1" id="KW-0812">Transmembrane</keyword>
<name>A0A6J5PRV8_9CAUD</name>
<protein>
    <submittedName>
        <fullName evidence="2">Uncharacterized protein</fullName>
    </submittedName>
</protein>
<evidence type="ECO:0000313" key="3">
    <source>
        <dbReference type="EMBL" id="CAB4186216.1"/>
    </source>
</evidence>
<organism evidence="2">
    <name type="scientific">uncultured Caudovirales phage</name>
    <dbReference type="NCBI Taxonomy" id="2100421"/>
    <lineage>
        <taxon>Viruses</taxon>
        <taxon>Duplodnaviria</taxon>
        <taxon>Heunggongvirae</taxon>
        <taxon>Uroviricota</taxon>
        <taxon>Caudoviricetes</taxon>
        <taxon>Peduoviridae</taxon>
        <taxon>Maltschvirus</taxon>
        <taxon>Maltschvirus maltsch</taxon>
    </lineage>
</organism>
<keyword evidence="1" id="KW-0472">Membrane</keyword>
<dbReference type="EMBL" id="LR797345">
    <property type="protein sequence ID" value="CAB4204401.1"/>
    <property type="molecule type" value="Genomic_DNA"/>
</dbReference>
<reference evidence="2" key="1">
    <citation type="submission" date="2020-05" db="EMBL/GenBank/DDBJ databases">
        <authorList>
            <person name="Chiriac C."/>
            <person name="Salcher M."/>
            <person name="Ghai R."/>
            <person name="Kavagutti S V."/>
        </authorList>
    </citation>
    <scope>NUCLEOTIDE SEQUENCE</scope>
</reference>
<keyword evidence="1" id="KW-1133">Transmembrane helix</keyword>
<evidence type="ECO:0000313" key="2">
    <source>
        <dbReference type="EMBL" id="CAB4173737.1"/>
    </source>
</evidence>
<evidence type="ECO:0000313" key="4">
    <source>
        <dbReference type="EMBL" id="CAB4204401.1"/>
    </source>
</evidence>
<accession>A0A6J5PRV8</accession>
<gene>
    <name evidence="3" type="ORF">UFOVP1138_24</name>
    <name evidence="4" type="ORF">UFOVP1394_21</name>
    <name evidence="2" type="ORF">UFOVP975_7</name>
</gene>
<proteinExistence type="predicted"/>
<sequence>MAPDIERRSRVRGAIMHKSRLYNIIYHSDLVGTRVALGISEIIWAISLLMPGETFSRSKTYRGMNHVAVEETWGIIWLLSGFVQLCIVYSEDHHSRGAVWFAGFNAMLWSTVVVSLYTCVWPMNAVASGDLALALSAMWVYIRSGWTAKSGGGEQ</sequence>
<evidence type="ECO:0000256" key="1">
    <source>
        <dbReference type="SAM" id="Phobius"/>
    </source>
</evidence>
<feature type="transmembrane region" description="Helical" evidence="1">
    <location>
        <begin position="21"/>
        <end position="52"/>
    </location>
</feature>
<dbReference type="EMBL" id="LR797086">
    <property type="protein sequence ID" value="CAB4186216.1"/>
    <property type="molecule type" value="Genomic_DNA"/>
</dbReference>